<proteinExistence type="predicted"/>
<protein>
    <submittedName>
        <fullName evidence="1">Uncharacterized protein</fullName>
    </submittedName>
</protein>
<evidence type="ECO:0000313" key="1">
    <source>
        <dbReference type="EMBL" id="GBM54955.1"/>
    </source>
</evidence>
<organism evidence="1 2">
    <name type="scientific">Araneus ventricosus</name>
    <name type="common">Orbweaver spider</name>
    <name type="synonym">Epeira ventricosa</name>
    <dbReference type="NCBI Taxonomy" id="182803"/>
    <lineage>
        <taxon>Eukaryota</taxon>
        <taxon>Metazoa</taxon>
        <taxon>Ecdysozoa</taxon>
        <taxon>Arthropoda</taxon>
        <taxon>Chelicerata</taxon>
        <taxon>Arachnida</taxon>
        <taxon>Araneae</taxon>
        <taxon>Araneomorphae</taxon>
        <taxon>Entelegynae</taxon>
        <taxon>Araneoidea</taxon>
        <taxon>Araneidae</taxon>
        <taxon>Araneus</taxon>
    </lineage>
</organism>
<reference evidence="1 2" key="1">
    <citation type="journal article" date="2019" name="Sci. Rep.">
        <title>Orb-weaving spider Araneus ventricosus genome elucidates the spidroin gene catalogue.</title>
        <authorList>
            <person name="Kono N."/>
            <person name="Nakamura H."/>
            <person name="Ohtoshi R."/>
            <person name="Moran D.A.P."/>
            <person name="Shinohara A."/>
            <person name="Yoshida Y."/>
            <person name="Fujiwara M."/>
            <person name="Mori M."/>
            <person name="Tomita M."/>
            <person name="Arakawa K."/>
        </authorList>
    </citation>
    <scope>NUCLEOTIDE SEQUENCE [LARGE SCALE GENOMIC DNA]</scope>
</reference>
<dbReference type="Proteomes" id="UP000499080">
    <property type="component" value="Unassembled WGS sequence"/>
</dbReference>
<accession>A0A4Y2GQ72</accession>
<keyword evidence="2" id="KW-1185">Reference proteome</keyword>
<name>A0A4Y2GQ72_ARAVE</name>
<dbReference type="AlphaFoldDB" id="A0A4Y2GQ72"/>
<evidence type="ECO:0000313" key="2">
    <source>
        <dbReference type="Proteomes" id="UP000499080"/>
    </source>
</evidence>
<sequence length="101" mass="11686">MQFKSCDIDVFILMTFLWLRSLIKIQAMRMMMLFNYGMYHLIGRQQWTGIKVTTSGSRLETRSKVSLWFGSEIRRGMPAEVLSSSFDHSSKLGRSASNQLL</sequence>
<comment type="caution">
    <text evidence="1">The sequence shown here is derived from an EMBL/GenBank/DDBJ whole genome shotgun (WGS) entry which is preliminary data.</text>
</comment>
<dbReference type="EMBL" id="BGPR01001479">
    <property type="protein sequence ID" value="GBM54955.1"/>
    <property type="molecule type" value="Genomic_DNA"/>
</dbReference>
<gene>
    <name evidence="1" type="ORF">AVEN_33513_1</name>
</gene>